<sequence length="31" mass="3757">MFFTVIAFFYKNKTYLLLMQKKATKLVAFFC</sequence>
<name>U2HZW2_9SPHI</name>
<reference evidence="1 2" key="1">
    <citation type="journal article" date="2013" name="Genome Announc.">
        <title>The Draft Genome Sequence of Sphingomonas paucimobilis Strain HER1398 (Proteobacteria), Host to the Giant PAU Phage, Indicates That It Is a Member of the Genus Sphingobacterium (Bacteroidetes).</title>
        <authorList>
            <person name="White R.A.III."/>
            <person name="Suttle C.A."/>
        </authorList>
    </citation>
    <scope>NUCLEOTIDE SEQUENCE [LARGE SCALE GENOMIC DNA]</scope>
    <source>
        <strain evidence="1 2">HER1398</strain>
    </source>
</reference>
<keyword evidence="2" id="KW-1185">Reference proteome</keyword>
<accession>U2HZW2</accession>
<gene>
    <name evidence="1" type="ORF">M472_20135</name>
</gene>
<organism evidence="1 2">
    <name type="scientific">Sphingobacterium paucimobilis HER1398</name>
    <dbReference type="NCBI Taxonomy" id="1346330"/>
    <lineage>
        <taxon>Bacteria</taxon>
        <taxon>Pseudomonadati</taxon>
        <taxon>Bacteroidota</taxon>
        <taxon>Sphingobacteriia</taxon>
        <taxon>Sphingobacteriales</taxon>
        <taxon>Sphingobacteriaceae</taxon>
        <taxon>Sphingobacterium</taxon>
    </lineage>
</organism>
<dbReference type="AlphaFoldDB" id="U2HZW2"/>
<dbReference type="Proteomes" id="UP000016584">
    <property type="component" value="Unassembled WGS sequence"/>
</dbReference>
<protein>
    <submittedName>
        <fullName evidence="1">Uncharacterized protein</fullName>
    </submittedName>
</protein>
<comment type="caution">
    <text evidence="1">The sequence shown here is derived from an EMBL/GenBank/DDBJ whole genome shotgun (WGS) entry which is preliminary data.</text>
</comment>
<proteinExistence type="predicted"/>
<evidence type="ECO:0000313" key="1">
    <source>
        <dbReference type="EMBL" id="ERJ61062.1"/>
    </source>
</evidence>
<dbReference type="EMBL" id="ATDL01000003">
    <property type="protein sequence ID" value="ERJ61062.1"/>
    <property type="molecule type" value="Genomic_DNA"/>
</dbReference>
<evidence type="ECO:0000313" key="2">
    <source>
        <dbReference type="Proteomes" id="UP000016584"/>
    </source>
</evidence>